<dbReference type="Proteomes" id="UP000675554">
    <property type="component" value="Unassembled WGS sequence"/>
</dbReference>
<keyword evidence="2" id="KW-1003">Cell membrane</keyword>
<gene>
    <name evidence="8" type="ORF">KDA82_28085</name>
</gene>
<protein>
    <submittedName>
        <fullName evidence="8">Type II secretion system F family protein</fullName>
    </submittedName>
</protein>
<evidence type="ECO:0000256" key="3">
    <source>
        <dbReference type="ARBA" id="ARBA00022692"/>
    </source>
</evidence>
<name>A0A8T4J3J5_9ACTN</name>
<evidence type="ECO:0000256" key="6">
    <source>
        <dbReference type="SAM" id="Phobius"/>
    </source>
</evidence>
<feature type="domain" description="Type II secretion system protein GspF" evidence="7">
    <location>
        <begin position="11"/>
        <end position="132"/>
    </location>
</feature>
<evidence type="ECO:0000256" key="5">
    <source>
        <dbReference type="ARBA" id="ARBA00023136"/>
    </source>
</evidence>
<sequence>MTEGQLPLTAELLAACLAAGSAPGAAAEAVGRSQGGPLGERLVRAATELRLGGEPADVWGRFGAFPGGAQLARCLERAGSAGVPAVEPVTRLAAELRARGARAATARARRAAVLVTGPLGLCFLPAFLAVGVAPVVMGLARSLL</sequence>
<keyword evidence="9" id="KW-1185">Reference proteome</keyword>
<feature type="transmembrane region" description="Helical" evidence="6">
    <location>
        <begin position="118"/>
        <end position="140"/>
    </location>
</feature>
<evidence type="ECO:0000313" key="9">
    <source>
        <dbReference type="Proteomes" id="UP000675554"/>
    </source>
</evidence>
<keyword evidence="3 6" id="KW-0812">Transmembrane</keyword>
<dbReference type="EMBL" id="JAGSMN010000746">
    <property type="protein sequence ID" value="MBR7676797.1"/>
    <property type="molecule type" value="Genomic_DNA"/>
</dbReference>
<evidence type="ECO:0000313" key="8">
    <source>
        <dbReference type="EMBL" id="MBR7676797.1"/>
    </source>
</evidence>
<evidence type="ECO:0000259" key="7">
    <source>
        <dbReference type="Pfam" id="PF00482"/>
    </source>
</evidence>
<comment type="caution">
    <text evidence="8">The sequence shown here is derived from an EMBL/GenBank/DDBJ whole genome shotgun (WGS) entry which is preliminary data.</text>
</comment>
<evidence type="ECO:0000256" key="4">
    <source>
        <dbReference type="ARBA" id="ARBA00022989"/>
    </source>
</evidence>
<comment type="subcellular location">
    <subcellularLocation>
        <location evidence="1">Cell membrane</location>
        <topology evidence="1">Multi-pass membrane protein</topology>
    </subcellularLocation>
</comment>
<reference evidence="8" key="1">
    <citation type="submission" date="2021-04" db="EMBL/GenBank/DDBJ databases">
        <title>Sequencing of actinobacteria type strains.</title>
        <authorList>
            <person name="Nguyen G.-S."/>
            <person name="Wentzel A."/>
        </authorList>
    </citation>
    <scope>NUCLEOTIDE SEQUENCE</scope>
    <source>
        <strain evidence="8">DSM 42095</strain>
    </source>
</reference>
<proteinExistence type="predicted"/>
<keyword evidence="4 6" id="KW-1133">Transmembrane helix</keyword>
<dbReference type="Pfam" id="PF00482">
    <property type="entry name" value="T2SSF"/>
    <property type="match status" value="1"/>
</dbReference>
<evidence type="ECO:0000256" key="1">
    <source>
        <dbReference type="ARBA" id="ARBA00004651"/>
    </source>
</evidence>
<dbReference type="GO" id="GO:0005886">
    <property type="term" value="C:plasma membrane"/>
    <property type="evidence" value="ECO:0007669"/>
    <property type="project" value="UniProtKB-SubCell"/>
</dbReference>
<dbReference type="AlphaFoldDB" id="A0A8T4J3J5"/>
<keyword evidence="5 6" id="KW-0472">Membrane</keyword>
<dbReference type="PANTHER" id="PTHR35007:SF3">
    <property type="entry name" value="POSSIBLE CONSERVED ALANINE RICH MEMBRANE PROTEIN"/>
    <property type="match status" value="1"/>
</dbReference>
<dbReference type="InterPro" id="IPR018076">
    <property type="entry name" value="T2SS_GspF_dom"/>
</dbReference>
<accession>A0A8T4J3J5</accession>
<organism evidence="8 9">
    <name type="scientific">Streptomyces daliensis</name>
    <dbReference type="NCBI Taxonomy" id="299421"/>
    <lineage>
        <taxon>Bacteria</taxon>
        <taxon>Bacillati</taxon>
        <taxon>Actinomycetota</taxon>
        <taxon>Actinomycetes</taxon>
        <taxon>Kitasatosporales</taxon>
        <taxon>Streptomycetaceae</taxon>
        <taxon>Streptomyces</taxon>
    </lineage>
</organism>
<dbReference type="PANTHER" id="PTHR35007">
    <property type="entry name" value="INTEGRAL MEMBRANE PROTEIN-RELATED"/>
    <property type="match status" value="1"/>
</dbReference>
<evidence type="ECO:0000256" key="2">
    <source>
        <dbReference type="ARBA" id="ARBA00022475"/>
    </source>
</evidence>